<dbReference type="InterPro" id="IPR007445">
    <property type="entry name" value="PilO"/>
</dbReference>
<keyword evidence="1" id="KW-1133">Transmembrane helix</keyword>
<organism evidence="2 3">
    <name type="scientific">Candidatus Daviesbacteria bacterium RIFCSPHIGHO2_01_FULL_41_23</name>
    <dbReference type="NCBI Taxonomy" id="1797764"/>
    <lineage>
        <taxon>Bacteria</taxon>
        <taxon>Candidatus Daviesiibacteriota</taxon>
    </lineage>
</organism>
<proteinExistence type="predicted"/>
<dbReference type="InterPro" id="IPR014717">
    <property type="entry name" value="Transl_elong_EF1B/ribsomal_bS6"/>
</dbReference>
<dbReference type="EMBL" id="MFCR01000003">
    <property type="protein sequence ID" value="OGE19410.1"/>
    <property type="molecule type" value="Genomic_DNA"/>
</dbReference>
<evidence type="ECO:0000256" key="1">
    <source>
        <dbReference type="SAM" id="Phobius"/>
    </source>
</evidence>
<sequence length="234" mass="25734">MKKKDLIEFYSIHKLKIFPLIVALSSLFLSIFVIYPQVVKLISNQEAIGSLNKKSQLLETKVIALQSYDIEELSRKLGIILESLPPDKDYGNILGLLQRLTVNSGFSANLISFTKGTGDGAGVSNYGVQMSVKGFRDNFQTLLDSLENSSRLVRINKIEVSSRTNSPTLESSLGIEALYEGMPKNVGEVDSSLPEFSQKDEELIKELAELEQAILATSSSSAVQSPRGKSNPFE</sequence>
<dbReference type="GO" id="GO:0043107">
    <property type="term" value="P:type IV pilus-dependent motility"/>
    <property type="evidence" value="ECO:0007669"/>
    <property type="project" value="InterPro"/>
</dbReference>
<dbReference type="Gene3D" id="3.30.70.60">
    <property type="match status" value="1"/>
</dbReference>
<comment type="caution">
    <text evidence="2">The sequence shown here is derived from an EMBL/GenBank/DDBJ whole genome shotgun (WGS) entry which is preliminary data.</text>
</comment>
<accession>A0A1F5ISW4</accession>
<reference evidence="2 3" key="1">
    <citation type="journal article" date="2016" name="Nat. Commun.">
        <title>Thousands of microbial genomes shed light on interconnected biogeochemical processes in an aquifer system.</title>
        <authorList>
            <person name="Anantharaman K."/>
            <person name="Brown C.T."/>
            <person name="Hug L.A."/>
            <person name="Sharon I."/>
            <person name="Castelle C.J."/>
            <person name="Probst A.J."/>
            <person name="Thomas B.C."/>
            <person name="Singh A."/>
            <person name="Wilkins M.J."/>
            <person name="Karaoz U."/>
            <person name="Brodie E.L."/>
            <person name="Williams K.H."/>
            <person name="Hubbard S.S."/>
            <person name="Banfield J.F."/>
        </authorList>
    </citation>
    <scope>NUCLEOTIDE SEQUENCE [LARGE SCALE GENOMIC DNA]</scope>
</reference>
<dbReference type="AlphaFoldDB" id="A0A1F5ISW4"/>
<gene>
    <name evidence="2" type="ORF">A2871_00985</name>
</gene>
<feature type="transmembrane region" description="Helical" evidence="1">
    <location>
        <begin position="20"/>
        <end position="38"/>
    </location>
</feature>
<evidence type="ECO:0000313" key="2">
    <source>
        <dbReference type="EMBL" id="OGE19410.1"/>
    </source>
</evidence>
<dbReference type="GO" id="GO:0043683">
    <property type="term" value="P:type IV pilus assembly"/>
    <property type="evidence" value="ECO:0007669"/>
    <property type="project" value="InterPro"/>
</dbReference>
<protein>
    <submittedName>
        <fullName evidence="2">Uncharacterized protein</fullName>
    </submittedName>
</protein>
<keyword evidence="1" id="KW-0472">Membrane</keyword>
<evidence type="ECO:0000313" key="3">
    <source>
        <dbReference type="Proteomes" id="UP000176336"/>
    </source>
</evidence>
<keyword evidence="1" id="KW-0812">Transmembrane</keyword>
<dbReference type="Pfam" id="PF04350">
    <property type="entry name" value="PilO"/>
    <property type="match status" value="1"/>
</dbReference>
<name>A0A1F5ISW4_9BACT</name>
<dbReference type="Proteomes" id="UP000176336">
    <property type="component" value="Unassembled WGS sequence"/>
</dbReference>